<dbReference type="AlphaFoldDB" id="A0A1B1Y6F4"/>
<dbReference type="InterPro" id="IPR013766">
    <property type="entry name" value="Thioredoxin_domain"/>
</dbReference>
<evidence type="ECO:0000256" key="4">
    <source>
        <dbReference type="ARBA" id="ARBA00023284"/>
    </source>
</evidence>
<dbReference type="PROSITE" id="PS51352">
    <property type="entry name" value="THIOREDOXIN_2"/>
    <property type="match status" value="1"/>
</dbReference>
<organism evidence="6 7">
    <name type="scientific">Wenyingzhuangia fucanilytica</name>
    <dbReference type="NCBI Taxonomy" id="1790137"/>
    <lineage>
        <taxon>Bacteria</taxon>
        <taxon>Pseudomonadati</taxon>
        <taxon>Bacteroidota</taxon>
        <taxon>Flavobacteriia</taxon>
        <taxon>Flavobacteriales</taxon>
        <taxon>Flavobacteriaceae</taxon>
        <taxon>Wenyingzhuangia</taxon>
    </lineage>
</organism>
<dbReference type="EMBL" id="CP014224">
    <property type="protein sequence ID" value="ANW96356.1"/>
    <property type="molecule type" value="Genomic_DNA"/>
</dbReference>
<dbReference type="Proteomes" id="UP000092967">
    <property type="component" value="Chromosome"/>
</dbReference>
<name>A0A1B1Y6F4_9FLAO</name>
<keyword evidence="3" id="KW-1015">Disulfide bond</keyword>
<gene>
    <name evidence="6" type="ORF">AXE80_08725</name>
</gene>
<evidence type="ECO:0000259" key="5">
    <source>
        <dbReference type="PROSITE" id="PS51352"/>
    </source>
</evidence>
<dbReference type="GO" id="GO:0030313">
    <property type="term" value="C:cell envelope"/>
    <property type="evidence" value="ECO:0007669"/>
    <property type="project" value="UniProtKB-SubCell"/>
</dbReference>
<evidence type="ECO:0000313" key="6">
    <source>
        <dbReference type="EMBL" id="ANW96356.1"/>
    </source>
</evidence>
<dbReference type="SUPFAM" id="SSF52833">
    <property type="entry name" value="Thioredoxin-like"/>
    <property type="match status" value="1"/>
</dbReference>
<sequence length="765" mass="89563">MFSQKTIENPAYELKVSGLTTIKKIEYSYTETKVYLHYSFLPKWWTKFGKHEYLEDCDTGKKYMIKEVVGIPFEKKTHMPLSSEKDFVLIYEPLDKGVKKINYYKHILGVSLTKQQKEQKEKKVPKKVKKWFKKELSKVKEEPLKDFSSPNFLNQKPAKLIGYIKGYDPRLGFETGLAYIGNSLTNHDPFSIKIYEDGRFEVELPLNHPIYNSFKMKRALFNYYLEPGQTLAMVIDWEEFLLADRFRKGRYHFENIEFYGPLASVNQELASYKEMIFDDEDIKKLRKEISPKEYLKIKTKSTNIKRIELLKFLVTHNISKKVTQILQSKNELDKAITLFNFVISREYDAKQDKHNKALQEPIPKDYFNFLNDIDFNNQSLLVNNNFSLFITHLNYAPVFSNKTNTTISPNNVLEYLLELNTEIPKNEIEAVKANELLNTPEKQKRHNEFIENYQKRLSAFYRLNSAALNKIQKENPNGNSFQILKNQLKEAGKLSPLDEEMLIVHENRITEEEKKAEVDFLNKHGKALRSFKTKYSNINSVLYKQNYYKSRENKMKKILDIDSCLVFDIITLKNNTKQLTTDLIPYTDAELAYYKKDIVNKNIANQLDIENNKLKAKLEVNKSKTGYNINKVEKSEGDELFESMIAKFKGKVIYVDFWATWCGPCMSGIKRIAPLKEEMLGKDVVFLYISAPSSPEKTWENAIPNIKGEHYRVTKDEWNYLKDKFKITGIPHYALVNKKGELINSDLGHKQNSELKKILETELSK</sequence>
<protein>
    <recommendedName>
        <fullName evidence="5">Thioredoxin domain-containing protein</fullName>
    </recommendedName>
</protein>
<proteinExistence type="predicted"/>
<dbReference type="STRING" id="1790137.AXE80_08725"/>
<dbReference type="PANTHER" id="PTHR42852">
    <property type="entry name" value="THIOL:DISULFIDE INTERCHANGE PROTEIN DSBE"/>
    <property type="match status" value="1"/>
</dbReference>
<evidence type="ECO:0000256" key="1">
    <source>
        <dbReference type="ARBA" id="ARBA00004196"/>
    </source>
</evidence>
<evidence type="ECO:0000313" key="7">
    <source>
        <dbReference type="Proteomes" id="UP000092967"/>
    </source>
</evidence>
<dbReference type="GO" id="GO:0017004">
    <property type="term" value="P:cytochrome complex assembly"/>
    <property type="evidence" value="ECO:0007669"/>
    <property type="project" value="UniProtKB-KW"/>
</dbReference>
<dbReference type="Gene3D" id="3.40.30.10">
    <property type="entry name" value="Glutaredoxin"/>
    <property type="match status" value="1"/>
</dbReference>
<feature type="domain" description="Thioredoxin" evidence="5">
    <location>
        <begin position="618"/>
        <end position="764"/>
    </location>
</feature>
<dbReference type="KEGG" id="wfu:AXE80_08725"/>
<dbReference type="CDD" id="cd02966">
    <property type="entry name" value="TlpA_like_family"/>
    <property type="match status" value="1"/>
</dbReference>
<evidence type="ECO:0000256" key="3">
    <source>
        <dbReference type="ARBA" id="ARBA00023157"/>
    </source>
</evidence>
<keyword evidence="2" id="KW-0201">Cytochrome c-type biogenesis</keyword>
<keyword evidence="4" id="KW-0676">Redox-active center</keyword>
<accession>A0A1B1Y6F4</accession>
<dbReference type="InterPro" id="IPR012336">
    <property type="entry name" value="Thioredoxin-like_fold"/>
</dbReference>
<reference evidence="6 7" key="1">
    <citation type="submission" date="2016-02" db="EMBL/GenBank/DDBJ databases">
        <authorList>
            <person name="Wen L."/>
            <person name="He K."/>
            <person name="Yang H."/>
        </authorList>
    </citation>
    <scope>NUCLEOTIDE SEQUENCE [LARGE SCALE GENOMIC DNA]</scope>
    <source>
        <strain evidence="6 7">CZ1127</strain>
    </source>
</reference>
<dbReference type="InterPro" id="IPR050553">
    <property type="entry name" value="Thioredoxin_ResA/DsbE_sf"/>
</dbReference>
<dbReference type="Pfam" id="PF13905">
    <property type="entry name" value="Thioredoxin_8"/>
    <property type="match status" value="1"/>
</dbReference>
<dbReference type="InterPro" id="IPR036249">
    <property type="entry name" value="Thioredoxin-like_sf"/>
</dbReference>
<dbReference type="PANTHER" id="PTHR42852:SF6">
    <property type="entry name" value="THIOL:DISULFIDE INTERCHANGE PROTEIN DSBE"/>
    <property type="match status" value="1"/>
</dbReference>
<keyword evidence="7" id="KW-1185">Reference proteome</keyword>
<evidence type="ECO:0000256" key="2">
    <source>
        <dbReference type="ARBA" id="ARBA00022748"/>
    </source>
</evidence>
<comment type="subcellular location">
    <subcellularLocation>
        <location evidence="1">Cell envelope</location>
    </subcellularLocation>
</comment>